<dbReference type="Gene3D" id="3.40.1350.60">
    <property type="match status" value="1"/>
</dbReference>
<proteinExistence type="inferred from homology"/>
<organism evidence="4 5">
    <name type="scientific">Niallia alba</name>
    <dbReference type="NCBI Taxonomy" id="2729105"/>
    <lineage>
        <taxon>Bacteria</taxon>
        <taxon>Bacillati</taxon>
        <taxon>Bacillota</taxon>
        <taxon>Bacilli</taxon>
        <taxon>Bacillales</taxon>
        <taxon>Bacillaceae</taxon>
        <taxon>Niallia</taxon>
    </lineage>
</organism>
<dbReference type="InterPro" id="IPR005224">
    <property type="entry name" value="SfsA"/>
</dbReference>
<evidence type="ECO:0000259" key="3">
    <source>
        <dbReference type="Pfam" id="PF17746"/>
    </source>
</evidence>
<dbReference type="RefSeq" id="WP_016201270.1">
    <property type="nucleotide sequence ID" value="NZ_JABBPK010000001.1"/>
</dbReference>
<dbReference type="CDD" id="cd22359">
    <property type="entry name" value="SfsA-like_bacterial"/>
    <property type="match status" value="1"/>
</dbReference>
<evidence type="ECO:0000259" key="2">
    <source>
        <dbReference type="Pfam" id="PF03749"/>
    </source>
</evidence>
<name>A0A7Y0PKF6_9BACI</name>
<keyword evidence="5" id="KW-1185">Reference proteome</keyword>
<dbReference type="Gene3D" id="2.40.50.580">
    <property type="match status" value="1"/>
</dbReference>
<dbReference type="PANTHER" id="PTHR30545:SF2">
    <property type="entry name" value="SUGAR FERMENTATION STIMULATION PROTEIN A"/>
    <property type="match status" value="1"/>
</dbReference>
<evidence type="ECO:0000256" key="1">
    <source>
        <dbReference type="HAMAP-Rule" id="MF_00095"/>
    </source>
</evidence>
<dbReference type="Proteomes" id="UP000588491">
    <property type="component" value="Unassembled WGS sequence"/>
</dbReference>
<feature type="domain" description="Sugar fermentation stimulation protein C-terminal" evidence="2">
    <location>
        <begin position="90"/>
        <end position="227"/>
    </location>
</feature>
<dbReference type="AlphaFoldDB" id="A0A7Y0PKF6"/>
<evidence type="ECO:0000313" key="5">
    <source>
        <dbReference type="Proteomes" id="UP000588491"/>
    </source>
</evidence>
<comment type="caution">
    <text evidence="4">The sequence shown here is derived from an EMBL/GenBank/DDBJ whole genome shotgun (WGS) entry which is preliminary data.</text>
</comment>
<dbReference type="PANTHER" id="PTHR30545">
    <property type="entry name" value="SUGAR FERMENTATION STIMULATION PROTEIN A"/>
    <property type="match status" value="1"/>
</dbReference>
<gene>
    <name evidence="1 4" type="primary">sfsA</name>
    <name evidence="4" type="ORF">HHU08_02380</name>
</gene>
<comment type="similarity">
    <text evidence="1">Belongs to the SfsA family.</text>
</comment>
<dbReference type="NCBIfam" id="TIGR00230">
    <property type="entry name" value="sfsA"/>
    <property type="match status" value="1"/>
</dbReference>
<feature type="domain" description="SfsA N-terminal OB" evidence="3">
    <location>
        <begin position="19"/>
        <end position="86"/>
    </location>
</feature>
<sequence length="244" mass="27422">MSKKVFVGFPAALKKMTFVERPNRFILHCYDEETEQIEKVHLADPGRLIELLVEGAMIYVLPSTNPNRKTKWTAVYVESNGLLVSINTSYPNKLVEVMLKEAMVEELWPYRWIKSEYTYGSSRWDFLLEDKEGNQLLLEVKSVTLANDGIGMFPDAVTKRGSKHVQELTAIAKEGTIKTAILFVVQREDVEIVTGAAAIDPVFAKNLEEAARAGVQLLSYTCILTEQGIELGKAIPVDPFLKIQ</sequence>
<accession>A0A7Y0PKF6</accession>
<dbReference type="Pfam" id="PF03749">
    <property type="entry name" value="SfsA"/>
    <property type="match status" value="1"/>
</dbReference>
<dbReference type="EMBL" id="JABBPK010000001">
    <property type="protein sequence ID" value="NMO75887.1"/>
    <property type="molecule type" value="Genomic_DNA"/>
</dbReference>
<dbReference type="GO" id="GO:0003677">
    <property type="term" value="F:DNA binding"/>
    <property type="evidence" value="ECO:0007669"/>
    <property type="project" value="InterPro"/>
</dbReference>
<protein>
    <recommendedName>
        <fullName evidence="1">Sugar fermentation stimulation protein homolog</fullName>
    </recommendedName>
</protein>
<evidence type="ECO:0000313" key="4">
    <source>
        <dbReference type="EMBL" id="NMO75887.1"/>
    </source>
</evidence>
<dbReference type="InterPro" id="IPR041465">
    <property type="entry name" value="SfsA_N"/>
</dbReference>
<dbReference type="InterPro" id="IPR040452">
    <property type="entry name" value="SfsA_C"/>
</dbReference>
<dbReference type="Pfam" id="PF17746">
    <property type="entry name" value="SfsA_N"/>
    <property type="match status" value="1"/>
</dbReference>
<dbReference type="HAMAP" id="MF_00095">
    <property type="entry name" value="SfsA"/>
    <property type="match status" value="1"/>
</dbReference>
<reference evidence="4 5" key="1">
    <citation type="submission" date="2020-04" db="EMBL/GenBank/DDBJ databases">
        <title>Bacillus sp. UniB3 isolated from commercial digestive syrup.</title>
        <authorList>
            <person name="Thorat V."/>
            <person name="Kirdat K."/>
            <person name="Tiwarekar B."/>
            <person name="Yadav A."/>
        </authorList>
    </citation>
    <scope>NUCLEOTIDE SEQUENCE [LARGE SCALE GENOMIC DNA]</scope>
    <source>
        <strain evidence="4 5">UniB3</strain>
    </source>
</reference>